<feature type="compositionally biased region" description="Polar residues" evidence="1">
    <location>
        <begin position="544"/>
        <end position="573"/>
    </location>
</feature>
<feature type="compositionally biased region" description="Polar residues" evidence="1">
    <location>
        <begin position="616"/>
        <end position="628"/>
    </location>
</feature>
<dbReference type="PANTHER" id="PTHR14445">
    <property type="entry name" value="GRB10 INTERACTING GYF PROTEIN"/>
    <property type="match status" value="1"/>
</dbReference>
<dbReference type="Gene3D" id="3.30.1490.40">
    <property type="match status" value="1"/>
</dbReference>
<feature type="region of interest" description="Disordered" evidence="1">
    <location>
        <begin position="399"/>
        <end position="458"/>
    </location>
</feature>
<feature type="region of interest" description="Disordered" evidence="1">
    <location>
        <begin position="596"/>
        <end position="634"/>
    </location>
</feature>
<gene>
    <name evidence="3" type="ORF">C6P45_005333</name>
</gene>
<protein>
    <recommendedName>
        <fullName evidence="2">GYF domain-containing protein</fullName>
    </recommendedName>
</protein>
<dbReference type="Pfam" id="PF02213">
    <property type="entry name" value="GYF"/>
    <property type="match status" value="1"/>
</dbReference>
<dbReference type="GO" id="GO:0005829">
    <property type="term" value="C:cytosol"/>
    <property type="evidence" value="ECO:0007669"/>
    <property type="project" value="TreeGrafter"/>
</dbReference>
<feature type="domain" description="GYF" evidence="2">
    <location>
        <begin position="155"/>
        <end position="211"/>
    </location>
</feature>
<dbReference type="InterPro" id="IPR003169">
    <property type="entry name" value="GYF"/>
</dbReference>
<evidence type="ECO:0000259" key="2">
    <source>
        <dbReference type="PROSITE" id="PS50829"/>
    </source>
</evidence>
<evidence type="ECO:0000313" key="4">
    <source>
        <dbReference type="Proteomes" id="UP000750334"/>
    </source>
</evidence>
<dbReference type="Proteomes" id="UP000750334">
    <property type="component" value="Unassembled WGS sequence"/>
</dbReference>
<dbReference type="EMBL" id="PUHR01000090">
    <property type="protein sequence ID" value="KAG0667832.1"/>
    <property type="molecule type" value="Genomic_DNA"/>
</dbReference>
<keyword evidence="4" id="KW-1185">Reference proteome</keyword>
<dbReference type="CDD" id="cd00072">
    <property type="entry name" value="GYF"/>
    <property type="match status" value="1"/>
</dbReference>
<dbReference type="SUPFAM" id="SSF55277">
    <property type="entry name" value="GYF domain"/>
    <property type="match status" value="1"/>
</dbReference>
<evidence type="ECO:0000313" key="3">
    <source>
        <dbReference type="EMBL" id="KAG0667832.1"/>
    </source>
</evidence>
<dbReference type="InterPro" id="IPR035445">
    <property type="entry name" value="GYF-like_dom_sf"/>
</dbReference>
<dbReference type="PANTHER" id="PTHR14445:SF36">
    <property type="entry name" value="FI03272P-RELATED"/>
    <property type="match status" value="1"/>
</dbReference>
<dbReference type="AlphaFoldDB" id="A0A9P6WAQ0"/>
<feature type="region of interest" description="Disordered" evidence="1">
    <location>
        <begin position="540"/>
        <end position="583"/>
    </location>
</feature>
<dbReference type="SMART" id="SM00444">
    <property type="entry name" value="GYF"/>
    <property type="match status" value="1"/>
</dbReference>
<sequence>MNSDNFNQDPLSYQFQNLQFNPSGNNNPAVNSPMAQHPLLGNRVPLSRTTSMGIQRSSSPFANNSGTLANDPLLNQSATQHSQSALFNSWKQHDSVSSTPTTLHPALATQAPVVANPNATSVFNQQHNPSAHTLLQMQQPNNPQINPLPPGQQIQSQWKYKDMQNNIQGPFDSQTMTNWYSSNYFQPDLSLCRLGTTYEPLGINDRFITLSELASLAQNVKDPFGGFDHMVTMFNNSNFNPTANAMNNIVNTNNVLPRVSNFFPVANTEEEKTEDDGTSLAERINKAREALTPEANINSGDFTQDEIFNLTFTDGSFYHEVNVPVPVNRKHVKKIEPTTIINTDVHLAQAEANAKREQRIAEEKRRQDKAEKAARLLLEEQEKADRDARKREEVKLQKKQKKLKEQQDKAAKKEKKKLNQKQKLEAIKASERQKLEAVRASERQKQRDEKNDIRTELEIVQPEAATPLETVIPAVSAPWANKTANTTTIPKINLREQASLAQKKLDEKESRERQRALMLNNQILQEQQEENNRKAMLTWASKPATKQTPVSIDIKSQLTKTTPKKQSQSQLPVKSNEPLEDPSFIEEQKKIWEQVQRNNKGKSAATTSSSSGGAWNTVTKKSNTNADKNGTLKPVGHSISVPSLKKPVIAAATNHYPGNASISARQEFLKWCKSQMRLNPGISMNSVLEVLLSLPSGPIANEIIADTIYSNSSVMDGRRFATEFTKRRTQCEKQVKDPLSWSEALALPEGNDDDWEFQVVSKKKGRKH</sequence>
<dbReference type="PROSITE" id="PS50829">
    <property type="entry name" value="GYF"/>
    <property type="match status" value="1"/>
</dbReference>
<accession>A0A9P6WAQ0</accession>
<organism evidence="3 4">
    <name type="scientific">Maudiozyma exigua</name>
    <name type="common">Yeast</name>
    <name type="synonym">Kazachstania exigua</name>
    <dbReference type="NCBI Taxonomy" id="34358"/>
    <lineage>
        <taxon>Eukaryota</taxon>
        <taxon>Fungi</taxon>
        <taxon>Dikarya</taxon>
        <taxon>Ascomycota</taxon>
        <taxon>Saccharomycotina</taxon>
        <taxon>Saccharomycetes</taxon>
        <taxon>Saccharomycetales</taxon>
        <taxon>Saccharomycetaceae</taxon>
        <taxon>Maudiozyma</taxon>
    </lineage>
</organism>
<feature type="compositionally biased region" description="Basic and acidic residues" evidence="1">
    <location>
        <begin position="422"/>
        <end position="457"/>
    </location>
</feature>
<name>A0A9P6WAQ0_MAUEX</name>
<reference evidence="3 4" key="1">
    <citation type="submission" date="2020-11" db="EMBL/GenBank/DDBJ databases">
        <title>Kefir isolates.</title>
        <authorList>
            <person name="Marcisauskas S."/>
            <person name="Kim Y."/>
            <person name="Blasche S."/>
        </authorList>
    </citation>
    <scope>NUCLEOTIDE SEQUENCE [LARGE SCALE GENOMIC DNA]</scope>
    <source>
        <strain evidence="3 4">OG2</strain>
    </source>
</reference>
<evidence type="ECO:0000256" key="1">
    <source>
        <dbReference type="SAM" id="MobiDB-lite"/>
    </source>
</evidence>
<dbReference type="OrthoDB" id="48509at2759"/>
<proteinExistence type="predicted"/>
<comment type="caution">
    <text evidence="3">The sequence shown here is derived from an EMBL/GenBank/DDBJ whole genome shotgun (WGS) entry which is preliminary data.</text>
</comment>
<feature type="compositionally biased region" description="Low complexity" evidence="1">
    <location>
        <begin position="601"/>
        <end position="614"/>
    </location>
</feature>
<dbReference type="InterPro" id="IPR051640">
    <property type="entry name" value="GRB10-interact_GYF"/>
</dbReference>